<feature type="compositionally biased region" description="Polar residues" evidence="1">
    <location>
        <begin position="17"/>
        <end position="33"/>
    </location>
</feature>
<reference evidence="2" key="1">
    <citation type="submission" date="2025-08" db="UniProtKB">
        <authorList>
            <consortium name="Ensembl"/>
        </authorList>
    </citation>
    <scope>IDENTIFICATION</scope>
</reference>
<dbReference type="InterPro" id="IPR036397">
    <property type="entry name" value="RNaseH_sf"/>
</dbReference>
<feature type="compositionally biased region" description="Basic and acidic residues" evidence="1">
    <location>
        <begin position="1"/>
        <end position="16"/>
    </location>
</feature>
<evidence type="ECO:0008006" key="4">
    <source>
        <dbReference type="Google" id="ProtNLM"/>
    </source>
</evidence>
<organism evidence="2 3">
    <name type="scientific">Periophthalmus magnuspinnatus</name>
    <dbReference type="NCBI Taxonomy" id="409849"/>
    <lineage>
        <taxon>Eukaryota</taxon>
        <taxon>Metazoa</taxon>
        <taxon>Chordata</taxon>
        <taxon>Craniata</taxon>
        <taxon>Vertebrata</taxon>
        <taxon>Euteleostomi</taxon>
        <taxon>Actinopterygii</taxon>
        <taxon>Neopterygii</taxon>
        <taxon>Teleostei</taxon>
        <taxon>Neoteleostei</taxon>
        <taxon>Acanthomorphata</taxon>
        <taxon>Gobiaria</taxon>
        <taxon>Gobiiformes</taxon>
        <taxon>Gobioidei</taxon>
        <taxon>Gobiidae</taxon>
        <taxon>Oxudercinae</taxon>
        <taxon>Periophthalmus</taxon>
    </lineage>
</organism>
<protein>
    <recommendedName>
        <fullName evidence="4">Tc1-like transposase DDE domain-containing protein</fullName>
    </recommendedName>
</protein>
<evidence type="ECO:0000313" key="2">
    <source>
        <dbReference type="Ensembl" id="ENSPMGP00000001886.1"/>
    </source>
</evidence>
<keyword evidence="3" id="KW-1185">Reference proteome</keyword>
<dbReference type="Gene3D" id="3.30.420.10">
    <property type="entry name" value="Ribonuclease H-like superfamily/Ribonuclease H"/>
    <property type="match status" value="1"/>
</dbReference>
<sequence length="215" mass="24783">MESKTRETWKKMKDNHQNGSKNNQNGQASANDQLQDDQRQSGVTCKCCDRRRLCEANLFSRIPRKVPLNILWTDESKIVLFGSKGHRRCVRRPPNSEFKPQYTVKTVKPGGASIMIWAGFSYYGVGPIYRIPGIMDQFAYVRILEEVMLPYADEDMKQAKSWFQTNKINVREWPAQSPDLNPMKNLWGDVKNAVYELVDSMPHKCEAVIKNSSYS</sequence>
<dbReference type="Proteomes" id="UP000261520">
    <property type="component" value="Unplaced"/>
</dbReference>
<reference evidence="2" key="2">
    <citation type="submission" date="2025-09" db="UniProtKB">
        <authorList>
            <consortium name="Ensembl"/>
        </authorList>
    </citation>
    <scope>IDENTIFICATION</scope>
</reference>
<name>A0A3B3ZBW6_9GOBI</name>
<dbReference type="PANTHER" id="PTHR23022">
    <property type="entry name" value="TRANSPOSABLE ELEMENT-RELATED"/>
    <property type="match status" value="1"/>
</dbReference>
<evidence type="ECO:0000256" key="1">
    <source>
        <dbReference type="SAM" id="MobiDB-lite"/>
    </source>
</evidence>
<accession>A0A3B3ZBW6</accession>
<dbReference type="InterPro" id="IPR052338">
    <property type="entry name" value="Transposase_5"/>
</dbReference>
<dbReference type="GO" id="GO:0003676">
    <property type="term" value="F:nucleic acid binding"/>
    <property type="evidence" value="ECO:0007669"/>
    <property type="project" value="InterPro"/>
</dbReference>
<dbReference type="Ensembl" id="ENSPMGT00000002013.1">
    <property type="protein sequence ID" value="ENSPMGP00000001886.1"/>
    <property type="gene ID" value="ENSPMGG00000001669.1"/>
</dbReference>
<dbReference type="PANTHER" id="PTHR23022:SF134">
    <property type="entry name" value="TRANSPOSABLE ELEMENT TC1 TRANSPOSASE"/>
    <property type="match status" value="1"/>
</dbReference>
<evidence type="ECO:0000313" key="3">
    <source>
        <dbReference type="Proteomes" id="UP000261520"/>
    </source>
</evidence>
<feature type="region of interest" description="Disordered" evidence="1">
    <location>
        <begin position="1"/>
        <end position="37"/>
    </location>
</feature>
<dbReference type="AlphaFoldDB" id="A0A3B3ZBW6"/>
<proteinExistence type="predicted"/>
<dbReference type="STRING" id="409849.ENSPMGP00000001886"/>